<protein>
    <submittedName>
        <fullName evidence="1">Uncharacterized protein</fullName>
    </submittedName>
</protein>
<sequence>MKLKFRCLPELHGHIPEPVQAQATRPDWLKDIPSTAQSELLGNELVRTLKHCPPIIDGFSTGIIFKLPCDVTLKQGEFSWHWPKPVSPKAQQTRSPIGLHVPEQATGAPLTSRPSDFIIKLNNFWSIEAEQGVSLLFTHPLNREELPFRTLSGVVDCDRFKGGFVHFPALWKDEAFEGTLKAGTPIAQAFPFQRETLALECGPMDEDELAVHLEMQSKLQAEPGHYRKSVRAKRTVES</sequence>
<dbReference type="STRING" id="989403.SAMN05421798_101647"/>
<comment type="caution">
    <text evidence="1">The sequence shown here is derived from an EMBL/GenBank/DDBJ whole genome shotgun (WGS) entry which is preliminary data.</text>
</comment>
<dbReference type="EMBL" id="LMCB01000017">
    <property type="protein sequence ID" value="KZL18878.1"/>
    <property type="molecule type" value="Genomic_DNA"/>
</dbReference>
<dbReference type="AlphaFoldDB" id="A0A165YIQ7"/>
<evidence type="ECO:0000313" key="1">
    <source>
        <dbReference type="EMBL" id="KZL18878.1"/>
    </source>
</evidence>
<gene>
    <name evidence="1" type="ORF">PsAD2_02394</name>
</gene>
<name>A0A165YIQ7_9HYPH</name>
<dbReference type="RefSeq" id="WP_068006073.1">
    <property type="nucleotide sequence ID" value="NZ_FOFM01000001.1"/>
</dbReference>
<keyword evidence="2" id="KW-1185">Reference proteome</keyword>
<dbReference type="OrthoDB" id="7404855at2"/>
<accession>A0A165YIQ7</accession>
<organism evidence="1 2">
    <name type="scientific">Pseudovibrio axinellae</name>
    <dbReference type="NCBI Taxonomy" id="989403"/>
    <lineage>
        <taxon>Bacteria</taxon>
        <taxon>Pseudomonadati</taxon>
        <taxon>Pseudomonadota</taxon>
        <taxon>Alphaproteobacteria</taxon>
        <taxon>Hyphomicrobiales</taxon>
        <taxon>Stappiaceae</taxon>
        <taxon>Pseudovibrio</taxon>
    </lineage>
</organism>
<dbReference type="Proteomes" id="UP000076577">
    <property type="component" value="Unassembled WGS sequence"/>
</dbReference>
<evidence type="ECO:0000313" key="2">
    <source>
        <dbReference type="Proteomes" id="UP000076577"/>
    </source>
</evidence>
<proteinExistence type="predicted"/>
<dbReference type="PATRIC" id="fig|989403.3.peg.2554"/>
<reference evidence="1 2" key="1">
    <citation type="journal article" date="2016" name="Front. Microbiol.">
        <title>Comparative Genomic Analysis Reveals a Diverse Repertoire of Genes Involved in Prokaryote-Eukaryote Interactions within the Pseudovibrio Genus.</title>
        <authorList>
            <person name="Romano S."/>
            <person name="Fernandez-Guerra A."/>
            <person name="Reen F.J."/>
            <person name="Glockner F.O."/>
            <person name="Crowley S.P."/>
            <person name="O'Sullivan O."/>
            <person name="Cotter P.D."/>
            <person name="Adams C."/>
            <person name="Dobson A.D."/>
            <person name="O'Gara F."/>
        </authorList>
    </citation>
    <scope>NUCLEOTIDE SEQUENCE [LARGE SCALE GENOMIC DNA]</scope>
    <source>
        <strain evidence="1 2">Ad2</strain>
    </source>
</reference>